<accession>X1E4Y6</accession>
<name>X1E4Y6_9ZZZZ</name>
<feature type="transmembrane region" description="Helical" evidence="1">
    <location>
        <begin position="200"/>
        <end position="219"/>
    </location>
</feature>
<keyword evidence="1" id="KW-1133">Transmembrane helix</keyword>
<gene>
    <name evidence="2" type="ORF">S03H2_09973</name>
</gene>
<evidence type="ECO:0000256" key="1">
    <source>
        <dbReference type="SAM" id="Phobius"/>
    </source>
</evidence>
<feature type="non-terminal residue" evidence="2">
    <location>
        <position position="1"/>
    </location>
</feature>
<proteinExistence type="predicted"/>
<dbReference type="AlphaFoldDB" id="X1E4Y6"/>
<keyword evidence="1" id="KW-0472">Membrane</keyword>
<dbReference type="EMBL" id="BARU01005161">
    <property type="protein sequence ID" value="GAH27602.1"/>
    <property type="molecule type" value="Genomic_DNA"/>
</dbReference>
<evidence type="ECO:0000313" key="2">
    <source>
        <dbReference type="EMBL" id="GAH27602.1"/>
    </source>
</evidence>
<protein>
    <submittedName>
        <fullName evidence="2">Uncharacterized protein</fullName>
    </submittedName>
</protein>
<reference evidence="2" key="1">
    <citation type="journal article" date="2014" name="Front. Microbiol.">
        <title>High frequency of phylogenetically diverse reductive dehalogenase-homologous genes in deep subseafloor sedimentary metagenomes.</title>
        <authorList>
            <person name="Kawai M."/>
            <person name="Futagami T."/>
            <person name="Toyoda A."/>
            <person name="Takaki Y."/>
            <person name="Nishi S."/>
            <person name="Hori S."/>
            <person name="Arai W."/>
            <person name="Tsubouchi T."/>
            <person name="Morono Y."/>
            <person name="Uchiyama I."/>
            <person name="Ito T."/>
            <person name="Fujiyama A."/>
            <person name="Inagaki F."/>
            <person name="Takami H."/>
        </authorList>
    </citation>
    <scope>NUCLEOTIDE SEQUENCE</scope>
    <source>
        <strain evidence="2">Expedition CK06-06</strain>
    </source>
</reference>
<comment type="caution">
    <text evidence="2">The sequence shown here is derived from an EMBL/GenBank/DDBJ whole genome shotgun (WGS) entry which is preliminary data.</text>
</comment>
<keyword evidence="1" id="KW-0812">Transmembrane</keyword>
<organism evidence="2">
    <name type="scientific">marine sediment metagenome</name>
    <dbReference type="NCBI Taxonomy" id="412755"/>
    <lineage>
        <taxon>unclassified sequences</taxon>
        <taxon>metagenomes</taxon>
        <taxon>ecological metagenomes</taxon>
    </lineage>
</organism>
<sequence>SASDLEDDLKASWKEQLIRDGQMSETDEFLAYNITSSFFHYSVNNLLSWRIRQELKEELAISDDYRLLVRNALNAILPFAYISNTKDPFSTIKALKLVIDGSDDPYALLDVGFGGESAFGGLAAEGVEEYSFEFAEDEAGDIFLDLDIGCPPPDEAIWVPEEEPPPYNPLTLTDENGEIDNTIVSTVGIIQQDSLFQNKIVIYSSVAVVILLGTAILFWRLRK</sequence>